<dbReference type="GO" id="GO:0006099">
    <property type="term" value="P:tricarboxylic acid cycle"/>
    <property type="evidence" value="ECO:0007669"/>
    <property type="project" value="TreeGrafter"/>
</dbReference>
<dbReference type="Pfam" id="PF16870">
    <property type="entry name" value="OxoGdeHyase_C"/>
    <property type="match status" value="1"/>
</dbReference>
<dbReference type="PIRSF" id="PIRSF000157">
    <property type="entry name" value="Oxoglu_dh_E1"/>
    <property type="match status" value="1"/>
</dbReference>
<sequence>MQTVARNALLIASEASLLLQKLTRRTRPYSQLQDAWPAVSASCQDEAQQTHAEVADALRMVAMVGVFRSRGHLAAKLDPLGRAPRGPFLAEAAERCTASGLIECGLPALLDGYCAGWPPARKAAYVAEQLSLQGTLDPTRRVYVGGALTAGEPGGRALWVPHELLEHLQAAYCSTLAVELDHLTSLEEQEWLARAVEARAQRPLPAQQQLGILRALLRTDMFERFLADRFPHSKRFGVEGCEALLPGLLAMAEHCASHGVQRLEVGMAHRGRLSVIHGLLGAPPGSLFAQMDNSQNEHHVGDVKYHLGRSATLEFPPVEQGQRPPRLRVSIAPNPSHLESIGPVVLGMVRAEQARLRDTSRTRVAGLLIHGDAAFPGLGIVAETLQLANVPGFTTGGTLHMVVNNQVGFTTEPADGRSSAHATDLAKAIGAPVLHVNADDPEAVVEACRIAADWRARFHKDVVVDLVGYRRHGHNEQDSPHAGLPLTYARVAAHPRVLTLYSERLVHEGALAPAQLDAWHEEVGSEFEREFAAAGAGKYAESVEAWLPTSWQGDALHALRDAGKGDPEPRQEPTGLPLVTLQWVGRSMCTVPGGFATHPDIDKLLAARRRMVAGEDSRVDFGMAEALALGTLALHRGRRPGGCEFGSDVGEQAGLPTEVVPGLLGLDPDAEERAAASMGLNYGAYAVRLSGQDSERGTFNHRTAVLYDQRTGARRLSLAHMQPGMQEAVEVWNSPLSEAAVLGFEYGFSLGAAGMSLVIWEAQFGDFANNAQAIIDQYVAAAEERWGQRSGLVLMLPHGYEGQGPDHSSARIERFLQLMNDDADHLPGHVPAQRREAAAVFAALARRHGGQLSREQTVALLASVGLGEGGEHVELLWSEMGLAPDAHITQDNWERLMVQYMRRNAERQANMFVVAASTPAQLFHALRRQMNRPFLKPLVLMTPKYLHHHRPATSTLHDMTSGTFFNRVIDDGKVSDNTRHRSRHPVTGELFLLPPDRIRRIVLCAGQFYYRLSNARRAGRIRDVVLVRLEQLAPFPHDLVMKVVSQYGNAELVWCQEEPKNMGAYRYVQPRLETAMRELSMAAFGVPPRALHYIGRTAAASAATASNAIHLEETKEIVDAALRGGRLCP</sequence>
<evidence type="ECO:0000256" key="1">
    <source>
        <dbReference type="ARBA" id="ARBA00001964"/>
    </source>
</evidence>
<dbReference type="InterPro" id="IPR011603">
    <property type="entry name" value="2oxoglutarate_DH_E1"/>
</dbReference>
<dbReference type="SUPFAM" id="SSF52518">
    <property type="entry name" value="Thiamin diphosphate-binding fold (THDP-binding)"/>
    <property type="match status" value="2"/>
</dbReference>
<gene>
    <name evidence="6" type="ORF">WJX81_005034</name>
</gene>
<proteinExistence type="inferred from homology"/>
<evidence type="ECO:0000256" key="2">
    <source>
        <dbReference type="ARBA" id="ARBA00006936"/>
    </source>
</evidence>
<dbReference type="AlphaFoldDB" id="A0AAW1QP95"/>
<dbReference type="Gene3D" id="3.40.50.970">
    <property type="match status" value="1"/>
</dbReference>
<comment type="similarity">
    <text evidence="2">Belongs to the alpha-ketoglutarate dehydrogenase family.</text>
</comment>
<dbReference type="SMART" id="SM00861">
    <property type="entry name" value="Transket_pyr"/>
    <property type="match status" value="1"/>
</dbReference>
<keyword evidence="4" id="KW-0786">Thiamine pyrophosphate</keyword>
<dbReference type="GO" id="GO:0004591">
    <property type="term" value="F:oxoglutarate dehydrogenase (succinyl-transferring) activity"/>
    <property type="evidence" value="ECO:0007669"/>
    <property type="project" value="TreeGrafter"/>
</dbReference>
<dbReference type="Gene3D" id="1.10.287.1150">
    <property type="entry name" value="TPP helical domain"/>
    <property type="match status" value="1"/>
</dbReference>
<accession>A0AAW1QP95</accession>
<evidence type="ECO:0000259" key="5">
    <source>
        <dbReference type="SMART" id="SM00861"/>
    </source>
</evidence>
<dbReference type="Gene3D" id="3.40.50.12470">
    <property type="match status" value="3"/>
</dbReference>
<comment type="caution">
    <text evidence="6">The sequence shown here is derived from an EMBL/GenBank/DDBJ whole genome shotgun (WGS) entry which is preliminary data.</text>
</comment>
<evidence type="ECO:0000256" key="3">
    <source>
        <dbReference type="ARBA" id="ARBA00023002"/>
    </source>
</evidence>
<keyword evidence="7" id="KW-1185">Reference proteome</keyword>
<dbReference type="Pfam" id="PF00676">
    <property type="entry name" value="E1_dh"/>
    <property type="match status" value="1"/>
</dbReference>
<evidence type="ECO:0000313" key="7">
    <source>
        <dbReference type="Proteomes" id="UP001445335"/>
    </source>
</evidence>
<reference evidence="6 7" key="1">
    <citation type="journal article" date="2024" name="Nat. Commun.">
        <title>Phylogenomics reveals the evolutionary origins of lichenization in chlorophyte algae.</title>
        <authorList>
            <person name="Puginier C."/>
            <person name="Libourel C."/>
            <person name="Otte J."/>
            <person name="Skaloud P."/>
            <person name="Haon M."/>
            <person name="Grisel S."/>
            <person name="Petersen M."/>
            <person name="Berrin J.G."/>
            <person name="Delaux P.M."/>
            <person name="Dal Grande F."/>
            <person name="Keller J."/>
        </authorList>
    </citation>
    <scope>NUCLEOTIDE SEQUENCE [LARGE SCALE GENOMIC DNA]</scope>
    <source>
        <strain evidence="6 7">SAG 245.80</strain>
    </source>
</reference>
<name>A0AAW1QP95_9CHLO</name>
<organism evidence="6 7">
    <name type="scientific">Elliptochloris bilobata</name>
    <dbReference type="NCBI Taxonomy" id="381761"/>
    <lineage>
        <taxon>Eukaryota</taxon>
        <taxon>Viridiplantae</taxon>
        <taxon>Chlorophyta</taxon>
        <taxon>core chlorophytes</taxon>
        <taxon>Trebouxiophyceae</taxon>
        <taxon>Trebouxiophyceae incertae sedis</taxon>
        <taxon>Elliptochloris clade</taxon>
        <taxon>Elliptochloris</taxon>
    </lineage>
</organism>
<protein>
    <recommendedName>
        <fullName evidence="5">Transketolase-like pyrimidine-binding domain-containing protein</fullName>
    </recommendedName>
</protein>
<dbReference type="InterPro" id="IPR042179">
    <property type="entry name" value="KGD_C_sf"/>
</dbReference>
<comment type="cofactor">
    <cofactor evidence="1">
        <name>thiamine diphosphate</name>
        <dbReference type="ChEBI" id="CHEBI:58937"/>
    </cofactor>
</comment>
<evidence type="ECO:0000256" key="4">
    <source>
        <dbReference type="ARBA" id="ARBA00023052"/>
    </source>
</evidence>
<dbReference type="GO" id="GO:0045252">
    <property type="term" value="C:oxoglutarate dehydrogenase complex"/>
    <property type="evidence" value="ECO:0007669"/>
    <property type="project" value="TreeGrafter"/>
</dbReference>
<dbReference type="InterPro" id="IPR029061">
    <property type="entry name" value="THDP-binding"/>
</dbReference>
<dbReference type="Pfam" id="PF02779">
    <property type="entry name" value="Transket_pyr"/>
    <property type="match status" value="1"/>
</dbReference>
<evidence type="ECO:0000313" key="6">
    <source>
        <dbReference type="EMBL" id="KAK9823055.1"/>
    </source>
</evidence>
<dbReference type="PANTHER" id="PTHR23152:SF35">
    <property type="entry name" value="2-OXOGLUTARATE DEHYDROGENASE E1 COMPONENT"/>
    <property type="match status" value="1"/>
</dbReference>
<keyword evidence="3" id="KW-0560">Oxidoreductase</keyword>
<dbReference type="Gene3D" id="3.40.50.11610">
    <property type="entry name" value="Multifunctional 2-oxoglutarate metabolism enzyme, C-terminal domain"/>
    <property type="match status" value="1"/>
</dbReference>
<dbReference type="EMBL" id="JALJOU010000080">
    <property type="protein sequence ID" value="KAK9823055.1"/>
    <property type="molecule type" value="Genomic_DNA"/>
</dbReference>
<dbReference type="GO" id="GO:0030976">
    <property type="term" value="F:thiamine pyrophosphate binding"/>
    <property type="evidence" value="ECO:0007669"/>
    <property type="project" value="InterPro"/>
</dbReference>
<dbReference type="GO" id="GO:0005739">
    <property type="term" value="C:mitochondrion"/>
    <property type="evidence" value="ECO:0007669"/>
    <property type="project" value="TreeGrafter"/>
</dbReference>
<dbReference type="InterPro" id="IPR005475">
    <property type="entry name" value="Transketolase-like_Pyr-bd"/>
</dbReference>
<dbReference type="CDD" id="cd02016">
    <property type="entry name" value="TPP_E1_OGDC_like"/>
    <property type="match status" value="1"/>
</dbReference>
<dbReference type="Proteomes" id="UP001445335">
    <property type="component" value="Unassembled WGS sequence"/>
</dbReference>
<dbReference type="PANTHER" id="PTHR23152">
    <property type="entry name" value="2-OXOGLUTARATE DEHYDROGENASE"/>
    <property type="match status" value="1"/>
</dbReference>
<dbReference type="InterPro" id="IPR001017">
    <property type="entry name" value="DH_E1"/>
</dbReference>
<dbReference type="InterPro" id="IPR031717">
    <property type="entry name" value="ODO-1/KGD_C"/>
</dbReference>
<feature type="domain" description="Transketolase-like pyrimidine-binding" evidence="5">
    <location>
        <begin position="670"/>
        <end position="860"/>
    </location>
</feature>